<keyword evidence="4" id="KW-0677">Repeat</keyword>
<dbReference type="InterPro" id="IPR052065">
    <property type="entry name" value="Compl_asym_regulator"/>
</dbReference>
<feature type="disulfide bond" evidence="6">
    <location>
        <begin position="176"/>
        <end position="210"/>
    </location>
</feature>
<dbReference type="OrthoDB" id="446173at2759"/>
<keyword evidence="3" id="KW-0732">Signal</keyword>
<name>A0A8J1XWW2_OWEFU</name>
<evidence type="ECO:0000256" key="5">
    <source>
        <dbReference type="ARBA" id="ARBA00023157"/>
    </source>
</evidence>
<evidence type="ECO:0000256" key="4">
    <source>
        <dbReference type="ARBA" id="ARBA00022737"/>
    </source>
</evidence>
<protein>
    <submittedName>
        <fullName evidence="7">Uncharacterized protein</fullName>
    </submittedName>
</protein>
<dbReference type="SUPFAM" id="SSF57414">
    <property type="entry name" value="Hairpin loop containing domain-like"/>
    <property type="match status" value="1"/>
</dbReference>
<dbReference type="Gene3D" id="1.10.10.1940">
    <property type="match status" value="2"/>
</dbReference>
<dbReference type="InterPro" id="IPR000884">
    <property type="entry name" value="TSP1_rpt"/>
</dbReference>
<comment type="caution">
    <text evidence="7">The sequence shown here is derived from an EMBL/GenBank/DDBJ whole genome shotgun (WGS) entry which is preliminary data.</text>
</comment>
<comment type="subcellular location">
    <subcellularLocation>
        <location evidence="1">Secreted</location>
    </subcellularLocation>
</comment>
<keyword evidence="2" id="KW-0964">Secreted</keyword>
<sequence length="353" mass="39152">GVQRRSRITSGVTTSQTKTCRTQPCPESGTWERWSTCSKTCGRGLQTRSRMTSGGTIRDTKTCIAQICPDIGIWGAWSNWGSCSESCEGGYQRRSRSCIRGTCSGGITENRRCNSQACENQGVWGNWGAWSSCSKTCGGGTRRRFHTCLRGICVGSFIETQICGQQTCGPEEGVPCVDRHIHCLYWQRNGWCTKSVTYMKVFCTKSCGFCTATSNGATGSSRGVCVDNRQSCASWKQAGECTKNPTYMARYCKKSCGLCSSNSASSPRGNRVSVQVTWWSTQQRACLRGHNDKIIPNTRTLNECRRNCLRETTFTCQSIDFNFLLKHCILSSKTSPVLNPCPNTNFTFSRRMN</sequence>
<feature type="disulfide bond" evidence="6">
    <location>
        <begin position="225"/>
        <end position="259"/>
    </location>
</feature>
<evidence type="ECO:0000313" key="7">
    <source>
        <dbReference type="EMBL" id="CAH1794370.1"/>
    </source>
</evidence>
<evidence type="ECO:0000256" key="3">
    <source>
        <dbReference type="ARBA" id="ARBA00022729"/>
    </source>
</evidence>
<dbReference type="InterPro" id="IPR003609">
    <property type="entry name" value="Pan_app"/>
</dbReference>
<dbReference type="PROSITE" id="PS50948">
    <property type="entry name" value="PAN"/>
    <property type="match status" value="1"/>
</dbReference>
<comment type="caution">
    <text evidence="6">Lacks conserved residue(s) required for the propagation of feature annotation.</text>
</comment>
<organism evidence="7 8">
    <name type="scientific">Owenia fusiformis</name>
    <name type="common">Polychaete worm</name>
    <dbReference type="NCBI Taxonomy" id="6347"/>
    <lineage>
        <taxon>Eukaryota</taxon>
        <taxon>Metazoa</taxon>
        <taxon>Spiralia</taxon>
        <taxon>Lophotrochozoa</taxon>
        <taxon>Annelida</taxon>
        <taxon>Polychaeta</taxon>
        <taxon>Sedentaria</taxon>
        <taxon>Canalipalpata</taxon>
        <taxon>Sabellida</taxon>
        <taxon>Oweniida</taxon>
        <taxon>Oweniidae</taxon>
        <taxon>Owenia</taxon>
    </lineage>
</organism>
<accession>A0A8J1XWW2</accession>
<dbReference type="SMART" id="SM00209">
    <property type="entry name" value="TSP1"/>
    <property type="match status" value="3"/>
</dbReference>
<evidence type="ECO:0000256" key="1">
    <source>
        <dbReference type="ARBA" id="ARBA00004613"/>
    </source>
</evidence>
<reference evidence="7" key="1">
    <citation type="submission" date="2022-03" db="EMBL/GenBank/DDBJ databases">
        <authorList>
            <person name="Martin C."/>
        </authorList>
    </citation>
    <scope>NUCLEOTIDE SEQUENCE</scope>
</reference>
<keyword evidence="8" id="KW-1185">Reference proteome</keyword>
<evidence type="ECO:0000256" key="6">
    <source>
        <dbReference type="PROSITE-ProRule" id="PRU01005"/>
    </source>
</evidence>
<dbReference type="Gene3D" id="2.20.100.10">
    <property type="entry name" value="Thrombospondin type-1 (TSP1) repeat"/>
    <property type="match status" value="3"/>
</dbReference>
<evidence type="ECO:0000256" key="2">
    <source>
        <dbReference type="ARBA" id="ARBA00022525"/>
    </source>
</evidence>
<dbReference type="AlphaFoldDB" id="A0A8J1XWW2"/>
<dbReference type="Gene3D" id="3.50.4.10">
    <property type="entry name" value="Hepatocyte Growth Factor"/>
    <property type="match status" value="1"/>
</dbReference>
<dbReference type="PANTHER" id="PTHR22906:SF43">
    <property type="entry name" value="PROPERDIN"/>
    <property type="match status" value="1"/>
</dbReference>
<feature type="non-terminal residue" evidence="7">
    <location>
        <position position="353"/>
    </location>
</feature>
<proteinExistence type="predicted"/>
<dbReference type="PANTHER" id="PTHR22906">
    <property type="entry name" value="PROPERDIN"/>
    <property type="match status" value="1"/>
</dbReference>
<keyword evidence="5 6" id="KW-1015">Disulfide bond</keyword>
<evidence type="ECO:0000313" key="8">
    <source>
        <dbReference type="Proteomes" id="UP000749559"/>
    </source>
</evidence>
<dbReference type="InterPro" id="IPR003582">
    <property type="entry name" value="ShKT_dom"/>
</dbReference>
<dbReference type="InterPro" id="IPR036383">
    <property type="entry name" value="TSP1_rpt_sf"/>
</dbReference>
<gene>
    <name evidence="7" type="ORF">OFUS_LOCUS19076</name>
</gene>
<dbReference type="SUPFAM" id="SSF82895">
    <property type="entry name" value="TSP-1 type 1 repeat"/>
    <property type="match status" value="3"/>
</dbReference>
<dbReference type="PROSITE" id="PS51670">
    <property type="entry name" value="SHKT"/>
    <property type="match status" value="2"/>
</dbReference>
<dbReference type="PROSITE" id="PS50092">
    <property type="entry name" value="TSP1"/>
    <property type="match status" value="3"/>
</dbReference>
<dbReference type="Pfam" id="PF00090">
    <property type="entry name" value="TSP_1"/>
    <property type="match status" value="3"/>
</dbReference>
<dbReference type="EMBL" id="CAIIXF020000009">
    <property type="protein sequence ID" value="CAH1794370.1"/>
    <property type="molecule type" value="Genomic_DNA"/>
</dbReference>
<dbReference type="SMART" id="SM00254">
    <property type="entry name" value="ShKT"/>
    <property type="match status" value="2"/>
</dbReference>
<dbReference type="Proteomes" id="UP000749559">
    <property type="component" value="Unassembled WGS sequence"/>
</dbReference>
<dbReference type="Pfam" id="PF01549">
    <property type="entry name" value="ShK"/>
    <property type="match status" value="2"/>
</dbReference>